<comment type="similarity">
    <text evidence="2">Belongs to the synaptophysin/synaptobrevin family.</text>
</comment>
<evidence type="ECO:0000313" key="11">
    <source>
        <dbReference type="EMBL" id="CAH3170206.1"/>
    </source>
</evidence>
<accession>A0ABN8QUI6</accession>
<evidence type="ECO:0000256" key="1">
    <source>
        <dbReference type="ARBA" id="ARBA00004141"/>
    </source>
</evidence>
<evidence type="ECO:0000256" key="6">
    <source>
        <dbReference type="ARBA" id="ARBA00023180"/>
    </source>
</evidence>
<feature type="transmembrane region" description="Helical" evidence="9">
    <location>
        <begin position="20"/>
        <end position="39"/>
    </location>
</feature>
<dbReference type="PANTHER" id="PTHR10306:SF17">
    <property type="entry name" value="MARVEL DOMAIN-CONTAINING PROTEIN"/>
    <property type="match status" value="1"/>
</dbReference>
<sequence length="258" mass="28208">MNKKPNIDILKEPKGFIKGIELVITIFAFATVAGALGHLEFLVNCSGGNPPTRQVNADFSYPFKSMRVYASTKTPCTNETGIATKETLPLGYKSEAEYFVFTGVVSMIFVLVAATYYLFFEDRAKDATATDIGLLSFPVVDFVFTIVLVIFWFTSSIAWASGLSGLKKATSEDAIFKAYEPCHADYPHTNGCGSFDGARYGAATVAVVFGFLNFFVWAGNLWFLFKETPWHSPKSSGVRGSEVPQEAPHQDTPPANSV</sequence>
<comment type="caution">
    <text evidence="11">The sequence shown here is derived from an EMBL/GenBank/DDBJ whole genome shotgun (WGS) entry which is preliminary data.</text>
</comment>
<evidence type="ECO:0000256" key="5">
    <source>
        <dbReference type="ARBA" id="ARBA00023136"/>
    </source>
</evidence>
<evidence type="ECO:0000259" key="10">
    <source>
        <dbReference type="PROSITE" id="PS51225"/>
    </source>
</evidence>
<dbReference type="InterPro" id="IPR008253">
    <property type="entry name" value="Marvel"/>
</dbReference>
<dbReference type="PROSITE" id="PS51225">
    <property type="entry name" value="MARVEL"/>
    <property type="match status" value="1"/>
</dbReference>
<gene>
    <name evidence="11" type="ORF">PLOB_00010554</name>
</gene>
<feature type="transmembrane region" description="Helical" evidence="9">
    <location>
        <begin position="132"/>
        <end position="153"/>
    </location>
</feature>
<dbReference type="PANTHER" id="PTHR10306">
    <property type="entry name" value="SYNAPTOPHYSIN"/>
    <property type="match status" value="1"/>
</dbReference>
<dbReference type="Proteomes" id="UP001159405">
    <property type="component" value="Unassembled WGS sequence"/>
</dbReference>
<evidence type="ECO:0000256" key="2">
    <source>
        <dbReference type="ARBA" id="ARBA00006476"/>
    </source>
</evidence>
<name>A0ABN8QUI6_9CNID</name>
<dbReference type="Pfam" id="PF01284">
    <property type="entry name" value="MARVEL"/>
    <property type="match status" value="1"/>
</dbReference>
<evidence type="ECO:0000256" key="7">
    <source>
        <dbReference type="PROSITE-ProRule" id="PRU00581"/>
    </source>
</evidence>
<proteinExistence type="inferred from homology"/>
<feature type="transmembrane region" description="Helical" evidence="9">
    <location>
        <begin position="98"/>
        <end position="120"/>
    </location>
</feature>
<dbReference type="EMBL" id="CALNXK010000154">
    <property type="protein sequence ID" value="CAH3170206.1"/>
    <property type="molecule type" value="Genomic_DNA"/>
</dbReference>
<reference evidence="11 12" key="1">
    <citation type="submission" date="2022-05" db="EMBL/GenBank/DDBJ databases">
        <authorList>
            <consortium name="Genoscope - CEA"/>
            <person name="William W."/>
        </authorList>
    </citation>
    <scope>NUCLEOTIDE SEQUENCE [LARGE SCALE GENOMIC DNA]</scope>
</reference>
<keyword evidence="3 7" id="KW-0812">Transmembrane</keyword>
<evidence type="ECO:0000256" key="4">
    <source>
        <dbReference type="ARBA" id="ARBA00022989"/>
    </source>
</evidence>
<protein>
    <recommendedName>
        <fullName evidence="10">MARVEL domain-containing protein</fullName>
    </recommendedName>
</protein>
<keyword evidence="12" id="KW-1185">Reference proteome</keyword>
<keyword evidence="6" id="KW-0325">Glycoprotein</keyword>
<feature type="transmembrane region" description="Helical" evidence="9">
    <location>
        <begin position="200"/>
        <end position="225"/>
    </location>
</feature>
<evidence type="ECO:0000313" key="12">
    <source>
        <dbReference type="Proteomes" id="UP001159405"/>
    </source>
</evidence>
<keyword evidence="5 7" id="KW-0472">Membrane</keyword>
<organism evidence="11 12">
    <name type="scientific">Porites lobata</name>
    <dbReference type="NCBI Taxonomy" id="104759"/>
    <lineage>
        <taxon>Eukaryota</taxon>
        <taxon>Metazoa</taxon>
        <taxon>Cnidaria</taxon>
        <taxon>Anthozoa</taxon>
        <taxon>Hexacorallia</taxon>
        <taxon>Scleractinia</taxon>
        <taxon>Fungiina</taxon>
        <taxon>Poritidae</taxon>
        <taxon>Porites</taxon>
    </lineage>
</organism>
<evidence type="ECO:0000256" key="9">
    <source>
        <dbReference type="SAM" id="Phobius"/>
    </source>
</evidence>
<feature type="domain" description="MARVEL" evidence="10">
    <location>
        <begin position="9"/>
        <end position="229"/>
    </location>
</feature>
<evidence type="ECO:0000256" key="3">
    <source>
        <dbReference type="ARBA" id="ARBA00022692"/>
    </source>
</evidence>
<evidence type="ECO:0000256" key="8">
    <source>
        <dbReference type="SAM" id="MobiDB-lite"/>
    </source>
</evidence>
<comment type="subcellular location">
    <subcellularLocation>
        <location evidence="1">Membrane</location>
        <topology evidence="1">Multi-pass membrane protein</topology>
    </subcellularLocation>
</comment>
<dbReference type="PRINTS" id="PR00220">
    <property type="entry name" value="SYNAPTOPHYSN"/>
</dbReference>
<feature type="region of interest" description="Disordered" evidence="8">
    <location>
        <begin position="233"/>
        <end position="258"/>
    </location>
</feature>
<dbReference type="InterPro" id="IPR001285">
    <property type="entry name" value="Synaptophysin/porin"/>
</dbReference>
<keyword evidence="4 9" id="KW-1133">Transmembrane helix</keyword>